<feature type="region of interest" description="Disordered" evidence="1">
    <location>
        <begin position="1"/>
        <end position="26"/>
    </location>
</feature>
<dbReference type="PANTHER" id="PTHR35119">
    <property type="entry name" value="PROTEIN POLYCHOME"/>
    <property type="match status" value="1"/>
</dbReference>
<sequence length="280" mass="31499">MAYSRDRLVREDPMMTMSGGRRSNNNGIWQDLLQERRSSSRLNMNTSGGRNLFGSPIQSSSSRFVRRSTTEMSPSIRRDAGYHGTPGITSRLGSERYRNNHLYGTPLMNVQENPFSGIGNRRRGGGGRLRNNNSQLPNWYPRTALRDITGVVNAIERRRTRLREGDSHLTLNPEPPQSNVLGSNLSDSGAHLEPEFTLATPNLKAAAVKAHMTPVQHLPKNFLGTYTTDESDFLTPQKQLLNSIDQVGKVVLEELLKMKRTPTAKKAERQKKVRTLMAMR</sequence>
<feature type="region of interest" description="Disordered" evidence="1">
    <location>
        <begin position="41"/>
        <end position="95"/>
    </location>
</feature>
<proteinExistence type="predicted"/>
<protein>
    <submittedName>
        <fullName evidence="2">Uncharacterized protein</fullName>
    </submittedName>
</protein>
<name>A0AAD4TL37_9MAGN</name>
<evidence type="ECO:0000256" key="1">
    <source>
        <dbReference type="SAM" id="MobiDB-lite"/>
    </source>
</evidence>
<dbReference type="PANTHER" id="PTHR35119:SF1">
    <property type="entry name" value="PROTEIN POLYCHOME"/>
    <property type="match status" value="1"/>
</dbReference>
<keyword evidence="3" id="KW-1185">Reference proteome</keyword>
<accession>A0AAD4TL37</accession>
<feature type="compositionally biased region" description="Basic and acidic residues" evidence="1">
    <location>
        <begin position="1"/>
        <end position="13"/>
    </location>
</feature>
<dbReference type="GO" id="GO:0005634">
    <property type="term" value="C:nucleus"/>
    <property type="evidence" value="ECO:0007669"/>
    <property type="project" value="InterPro"/>
</dbReference>
<evidence type="ECO:0000313" key="2">
    <source>
        <dbReference type="EMBL" id="KAI3959712.1"/>
    </source>
</evidence>
<dbReference type="AlphaFoldDB" id="A0AAD4TL37"/>
<gene>
    <name evidence="2" type="ORF">MKW98_018812</name>
</gene>
<feature type="region of interest" description="Disordered" evidence="1">
    <location>
        <begin position="164"/>
        <end position="188"/>
    </location>
</feature>
<reference evidence="2" key="1">
    <citation type="submission" date="2022-04" db="EMBL/GenBank/DDBJ databases">
        <title>A functionally conserved STORR gene fusion in Papaver species that diverged 16.8 million years ago.</title>
        <authorList>
            <person name="Catania T."/>
        </authorList>
    </citation>
    <scope>NUCLEOTIDE SEQUENCE</scope>
    <source>
        <strain evidence="2">S-188037</strain>
    </source>
</reference>
<dbReference type="Proteomes" id="UP001202328">
    <property type="component" value="Unassembled WGS sequence"/>
</dbReference>
<evidence type="ECO:0000313" key="3">
    <source>
        <dbReference type="Proteomes" id="UP001202328"/>
    </source>
</evidence>
<dbReference type="InterPro" id="IPR034590">
    <property type="entry name" value="POLYCHOME/GIG1"/>
</dbReference>
<organism evidence="2 3">
    <name type="scientific">Papaver atlanticum</name>
    <dbReference type="NCBI Taxonomy" id="357466"/>
    <lineage>
        <taxon>Eukaryota</taxon>
        <taxon>Viridiplantae</taxon>
        <taxon>Streptophyta</taxon>
        <taxon>Embryophyta</taxon>
        <taxon>Tracheophyta</taxon>
        <taxon>Spermatophyta</taxon>
        <taxon>Magnoliopsida</taxon>
        <taxon>Ranunculales</taxon>
        <taxon>Papaveraceae</taxon>
        <taxon>Papaveroideae</taxon>
        <taxon>Papaver</taxon>
    </lineage>
</organism>
<dbReference type="EMBL" id="JAJJMB010000989">
    <property type="protein sequence ID" value="KAI3959712.1"/>
    <property type="molecule type" value="Genomic_DNA"/>
</dbReference>
<comment type="caution">
    <text evidence="2">The sequence shown here is derived from an EMBL/GenBank/DDBJ whole genome shotgun (WGS) entry which is preliminary data.</text>
</comment>
<feature type="compositionally biased region" description="Polar residues" evidence="1">
    <location>
        <begin position="177"/>
        <end position="187"/>
    </location>
</feature>
<dbReference type="GO" id="GO:0051783">
    <property type="term" value="P:regulation of nuclear division"/>
    <property type="evidence" value="ECO:0007669"/>
    <property type="project" value="InterPro"/>
</dbReference>